<organism evidence="2">
    <name type="scientific">Mycobacterium xenopi 4042</name>
    <dbReference type="NCBI Taxonomy" id="1299334"/>
    <lineage>
        <taxon>Bacteria</taxon>
        <taxon>Bacillati</taxon>
        <taxon>Actinomycetota</taxon>
        <taxon>Actinomycetes</taxon>
        <taxon>Mycobacteriales</taxon>
        <taxon>Mycobacteriaceae</taxon>
        <taxon>Mycobacterium</taxon>
    </lineage>
</organism>
<dbReference type="EMBL" id="JAOB01000004">
    <property type="protein sequence ID" value="EUA78657.1"/>
    <property type="molecule type" value="Genomic_DNA"/>
</dbReference>
<sequence length="39" mass="4258">MRRTVLGAGAVVVLRAADRVPDTSASPSLWPPWRRQRAG</sequence>
<evidence type="ECO:0000313" key="2">
    <source>
        <dbReference type="EMBL" id="EUA78657.1"/>
    </source>
</evidence>
<protein>
    <submittedName>
        <fullName evidence="2">Uncharacterized protein</fullName>
    </submittedName>
</protein>
<feature type="region of interest" description="Disordered" evidence="1">
    <location>
        <begin position="20"/>
        <end position="39"/>
    </location>
</feature>
<gene>
    <name evidence="2" type="ORF">I553_2948</name>
</gene>
<dbReference type="AlphaFoldDB" id="X8ECL1"/>
<comment type="caution">
    <text evidence="2">The sequence shown here is derived from an EMBL/GenBank/DDBJ whole genome shotgun (WGS) entry which is preliminary data.</text>
</comment>
<accession>X8ECL1</accession>
<proteinExistence type="predicted"/>
<name>X8ECL1_MYCXE</name>
<reference evidence="2" key="1">
    <citation type="submission" date="2014-01" db="EMBL/GenBank/DDBJ databases">
        <authorList>
            <person name="Brown-Elliot B."/>
            <person name="Wallace R."/>
            <person name="Lenaerts A."/>
            <person name="Ordway D."/>
            <person name="DeGroote M.A."/>
            <person name="Parker T."/>
            <person name="Sizemore C."/>
            <person name="Tallon L.J."/>
            <person name="Sadzewicz L.K."/>
            <person name="Sengamalay N."/>
            <person name="Fraser C.M."/>
            <person name="Hine E."/>
            <person name="Shefchek K.A."/>
            <person name="Das S.P."/>
            <person name="Tettelin H."/>
        </authorList>
    </citation>
    <scope>NUCLEOTIDE SEQUENCE [LARGE SCALE GENOMIC DNA]</scope>
    <source>
        <strain evidence="2">4042</strain>
    </source>
</reference>
<evidence type="ECO:0000256" key="1">
    <source>
        <dbReference type="SAM" id="MobiDB-lite"/>
    </source>
</evidence>